<reference evidence="8 9" key="1">
    <citation type="submission" date="2020-04" db="EMBL/GenBank/DDBJ databases">
        <title>Arthrobacter sp. nov.</title>
        <authorList>
            <person name="Liu S."/>
        </authorList>
    </citation>
    <scope>NUCLEOTIDE SEQUENCE [LARGE SCALE GENOMIC DNA]</scope>
    <source>
        <strain evidence="8 9">E918</strain>
    </source>
</reference>
<dbReference type="InterPro" id="IPR001041">
    <property type="entry name" value="2Fe-2S_ferredoxin-type"/>
</dbReference>
<keyword evidence="4" id="KW-0408">Iron</keyword>
<dbReference type="Gene3D" id="3.10.20.30">
    <property type="match status" value="1"/>
</dbReference>
<dbReference type="InterPro" id="IPR001055">
    <property type="entry name" value="Adrenodoxin-like"/>
</dbReference>
<organism evidence="8 9">
    <name type="scientific">Arthrobacter mobilis</name>
    <dbReference type="NCBI Taxonomy" id="2724944"/>
    <lineage>
        <taxon>Bacteria</taxon>
        <taxon>Bacillati</taxon>
        <taxon>Actinomycetota</taxon>
        <taxon>Actinomycetes</taxon>
        <taxon>Micrococcales</taxon>
        <taxon>Micrococcaceae</taxon>
        <taxon>Arthrobacter</taxon>
    </lineage>
</organism>
<dbReference type="PROSITE" id="PS51085">
    <property type="entry name" value="2FE2S_FER_2"/>
    <property type="match status" value="1"/>
</dbReference>
<accession>A0A7X6K7G3</accession>
<evidence type="ECO:0000256" key="3">
    <source>
        <dbReference type="ARBA" id="ARBA00022723"/>
    </source>
</evidence>
<dbReference type="InterPro" id="IPR036010">
    <property type="entry name" value="2Fe-2S_ferredoxin-like_sf"/>
</dbReference>
<evidence type="ECO:0000256" key="6">
    <source>
        <dbReference type="ARBA" id="ARBA00034078"/>
    </source>
</evidence>
<dbReference type="PRINTS" id="PR00355">
    <property type="entry name" value="ADRENODOXIN"/>
</dbReference>
<keyword evidence="5" id="KW-0411">Iron-sulfur</keyword>
<dbReference type="Proteomes" id="UP000544090">
    <property type="component" value="Unassembled WGS sequence"/>
</dbReference>
<keyword evidence="3" id="KW-0479">Metal-binding</keyword>
<dbReference type="SUPFAM" id="SSF54292">
    <property type="entry name" value="2Fe-2S ferredoxin-like"/>
    <property type="match status" value="1"/>
</dbReference>
<dbReference type="PANTHER" id="PTHR23426">
    <property type="entry name" value="FERREDOXIN/ADRENODOXIN"/>
    <property type="match status" value="1"/>
</dbReference>
<dbReference type="AlphaFoldDB" id="A0A7X6K7G3"/>
<evidence type="ECO:0000256" key="1">
    <source>
        <dbReference type="ARBA" id="ARBA00010914"/>
    </source>
</evidence>
<sequence length="106" mass="11265">MRTINFTLADGTVRTVEGADGESLMRIALGNDVPGIIGECGGELSCGTCHVYVDAQWTGKLPPQSADEADLMDMMDSYRPEASRLGCQIRACAELDGLTVEVAPDN</sequence>
<gene>
    <name evidence="8" type="ORF">HGG74_18920</name>
</gene>
<dbReference type="InterPro" id="IPR012675">
    <property type="entry name" value="Beta-grasp_dom_sf"/>
</dbReference>
<feature type="domain" description="2Fe-2S ferredoxin-type" evidence="7">
    <location>
        <begin position="2"/>
        <end position="106"/>
    </location>
</feature>
<evidence type="ECO:0000313" key="8">
    <source>
        <dbReference type="EMBL" id="NKX56558.1"/>
    </source>
</evidence>
<dbReference type="GO" id="GO:0140647">
    <property type="term" value="P:P450-containing electron transport chain"/>
    <property type="evidence" value="ECO:0007669"/>
    <property type="project" value="InterPro"/>
</dbReference>
<proteinExistence type="inferred from homology"/>
<comment type="caution">
    <text evidence="8">The sequence shown here is derived from an EMBL/GenBank/DDBJ whole genome shotgun (WGS) entry which is preliminary data.</text>
</comment>
<dbReference type="CDD" id="cd00207">
    <property type="entry name" value="fer2"/>
    <property type="match status" value="1"/>
</dbReference>
<dbReference type="Pfam" id="PF00111">
    <property type="entry name" value="Fer2"/>
    <property type="match status" value="1"/>
</dbReference>
<dbReference type="GO" id="GO:0009055">
    <property type="term" value="F:electron transfer activity"/>
    <property type="evidence" value="ECO:0007669"/>
    <property type="project" value="TreeGrafter"/>
</dbReference>
<evidence type="ECO:0000259" key="7">
    <source>
        <dbReference type="PROSITE" id="PS51085"/>
    </source>
</evidence>
<dbReference type="RefSeq" id="WP_168488933.1">
    <property type="nucleotide sequence ID" value="NZ_JAAZSQ010000027.1"/>
</dbReference>
<dbReference type="GO" id="GO:0046872">
    <property type="term" value="F:metal ion binding"/>
    <property type="evidence" value="ECO:0007669"/>
    <property type="project" value="UniProtKB-KW"/>
</dbReference>
<comment type="similarity">
    <text evidence="1">Belongs to the adrenodoxin/putidaredoxin family.</text>
</comment>
<protein>
    <submittedName>
        <fullName evidence="8">2Fe-2S iron-sulfur cluster binding domain-containing protein</fullName>
    </submittedName>
</protein>
<dbReference type="EMBL" id="JAAZSQ010000027">
    <property type="protein sequence ID" value="NKX56558.1"/>
    <property type="molecule type" value="Genomic_DNA"/>
</dbReference>
<evidence type="ECO:0000256" key="2">
    <source>
        <dbReference type="ARBA" id="ARBA00022714"/>
    </source>
</evidence>
<comment type="cofactor">
    <cofactor evidence="6">
        <name>[2Fe-2S] cluster</name>
        <dbReference type="ChEBI" id="CHEBI:190135"/>
    </cofactor>
</comment>
<keyword evidence="9" id="KW-1185">Reference proteome</keyword>
<evidence type="ECO:0000313" key="9">
    <source>
        <dbReference type="Proteomes" id="UP000544090"/>
    </source>
</evidence>
<dbReference type="GO" id="GO:0051537">
    <property type="term" value="F:2 iron, 2 sulfur cluster binding"/>
    <property type="evidence" value="ECO:0007669"/>
    <property type="project" value="UniProtKB-KW"/>
</dbReference>
<evidence type="ECO:0000256" key="4">
    <source>
        <dbReference type="ARBA" id="ARBA00023004"/>
    </source>
</evidence>
<keyword evidence="2" id="KW-0001">2Fe-2S</keyword>
<evidence type="ECO:0000256" key="5">
    <source>
        <dbReference type="ARBA" id="ARBA00023014"/>
    </source>
</evidence>
<dbReference type="PANTHER" id="PTHR23426:SF65">
    <property type="entry name" value="FERREDOXIN-2, MITOCHONDRIAL"/>
    <property type="match status" value="1"/>
</dbReference>
<name>A0A7X6K7G3_9MICC</name>